<organism evidence="1 2">
    <name type="scientific">Tumebacillus algifaecis</name>
    <dbReference type="NCBI Taxonomy" id="1214604"/>
    <lineage>
        <taxon>Bacteria</taxon>
        <taxon>Bacillati</taxon>
        <taxon>Bacillota</taxon>
        <taxon>Bacilli</taxon>
        <taxon>Bacillales</taxon>
        <taxon>Alicyclobacillaceae</taxon>
        <taxon>Tumebacillus</taxon>
    </lineage>
</organism>
<proteinExistence type="predicted"/>
<evidence type="ECO:0000313" key="2">
    <source>
        <dbReference type="Proteomes" id="UP000214688"/>
    </source>
</evidence>
<dbReference type="Proteomes" id="UP000214688">
    <property type="component" value="Chromosome"/>
</dbReference>
<evidence type="ECO:0000313" key="1">
    <source>
        <dbReference type="EMBL" id="ASS74396.1"/>
    </source>
</evidence>
<accession>A0A223CYZ5</accession>
<dbReference type="RefSeq" id="WP_094235648.1">
    <property type="nucleotide sequence ID" value="NZ_CP022657.1"/>
</dbReference>
<keyword evidence="2" id="KW-1185">Reference proteome</keyword>
<protein>
    <submittedName>
        <fullName evidence="1">Uncharacterized protein</fullName>
    </submittedName>
</protein>
<sequence length="142" mass="15803">METGALLVDRARVPYVVGCVLPSEVIHTERLIPTRLTSALQTHQGRAALELHAYFEVNGQKHHLQFVLPFSAHRDFLRGLCTADALYLLTGSERPDATTIHKRMYQGGLAIEMNEAVRNQILLFDLHAHVTAATDEYAVASI</sequence>
<dbReference type="EMBL" id="CP022657">
    <property type="protein sequence ID" value="ASS74396.1"/>
    <property type="molecule type" value="Genomic_DNA"/>
</dbReference>
<reference evidence="1 2" key="1">
    <citation type="journal article" date="2015" name="Int. J. Syst. Evol. Microbiol.">
        <title>Tumebacillus algifaecis sp. nov., isolated from decomposing algal scum.</title>
        <authorList>
            <person name="Wu Y.F."/>
            <person name="Zhang B."/>
            <person name="Xing P."/>
            <person name="Wu Q.L."/>
            <person name="Liu S.J."/>
        </authorList>
    </citation>
    <scope>NUCLEOTIDE SEQUENCE [LARGE SCALE GENOMIC DNA]</scope>
    <source>
        <strain evidence="1 2">THMBR28</strain>
    </source>
</reference>
<dbReference type="AlphaFoldDB" id="A0A223CYZ5"/>
<dbReference type="OrthoDB" id="2382160at2"/>
<name>A0A223CYZ5_9BACL</name>
<gene>
    <name evidence="1" type="ORF">CIG75_04955</name>
</gene>
<dbReference type="KEGG" id="tab:CIG75_04955"/>